<organism evidence="2 3">
    <name type="scientific">Nocardia terpenica</name>
    <dbReference type="NCBI Taxonomy" id="455432"/>
    <lineage>
        <taxon>Bacteria</taxon>
        <taxon>Bacillati</taxon>
        <taxon>Actinomycetota</taxon>
        <taxon>Actinomycetes</taxon>
        <taxon>Mycobacteriales</taxon>
        <taxon>Nocardiaceae</taxon>
        <taxon>Nocardia</taxon>
    </lineage>
</organism>
<dbReference type="EMBL" id="CP023778">
    <property type="protein sequence ID" value="ATL68981.1"/>
    <property type="molecule type" value="Genomic_DNA"/>
</dbReference>
<protein>
    <submittedName>
        <fullName evidence="2">Uncharacterized protein</fullName>
    </submittedName>
</protein>
<sequence>MTAVTPRRCRAVRHGAADTVDDVFRLAALIPSPPLLVPELCGGSPVADDSHPAAQVPALREAVLSAARTLAESAERWTIVGVGNVEQVLGPDTVGTFRGFGADVRVALSPAALGDPGQKHAGISGGRHAGMTGGQRAGMTGEWAARMTEEQAGGLTGSAGTTGERAPGMAGERAAGMSGEWGRGADPWLPLSVLIGGWVRGRVAPGVAARGRVVAGDAGVEHCLAVGAKLRGELDADDADHGVLVVADGAATLSIKAPGYLDPRAAGVQDGIDRALATGDRAALAELDSGLCAELEVSGRAAYQVLAGLFEVDERDPSVETRYAAAPFGVGYQVSVWRPGGGR</sequence>
<feature type="region of interest" description="Disordered" evidence="1">
    <location>
        <begin position="152"/>
        <end position="178"/>
    </location>
</feature>
<proteinExistence type="predicted"/>
<gene>
    <name evidence="2" type="ORF">CRH09_25180</name>
</gene>
<reference evidence="2 3" key="1">
    <citation type="submission" date="2017-10" db="EMBL/GenBank/DDBJ databases">
        <title>Comparative genomics between pathogenic Norcardia.</title>
        <authorList>
            <person name="Zeng L."/>
        </authorList>
    </citation>
    <scope>NUCLEOTIDE SEQUENCE [LARGE SCALE GENOMIC DNA]</scope>
    <source>
        <strain evidence="2 3">NC_YFY_NT001</strain>
    </source>
</reference>
<dbReference type="Gene3D" id="3.40.830.10">
    <property type="entry name" value="LigB-like"/>
    <property type="match status" value="1"/>
</dbReference>
<dbReference type="Proteomes" id="UP000221961">
    <property type="component" value="Chromosome"/>
</dbReference>
<dbReference type="KEGG" id="ntp:CRH09_25180"/>
<feature type="region of interest" description="Disordered" evidence="1">
    <location>
        <begin position="117"/>
        <end position="136"/>
    </location>
</feature>
<name>A0A291RMZ7_9NOCA</name>
<evidence type="ECO:0000256" key="1">
    <source>
        <dbReference type="SAM" id="MobiDB-lite"/>
    </source>
</evidence>
<evidence type="ECO:0000313" key="3">
    <source>
        <dbReference type="Proteomes" id="UP000221961"/>
    </source>
</evidence>
<dbReference type="AlphaFoldDB" id="A0A291RMZ7"/>
<feature type="compositionally biased region" description="Gly residues" evidence="1">
    <location>
        <begin position="123"/>
        <end position="136"/>
    </location>
</feature>
<accession>A0A291RMZ7</accession>
<evidence type="ECO:0000313" key="2">
    <source>
        <dbReference type="EMBL" id="ATL68981.1"/>
    </source>
</evidence>